<dbReference type="PANTHER" id="PTHR10381">
    <property type="entry name" value="ATP-DEPENDENT CLP PROTEASE PROTEOLYTIC SUBUNIT"/>
    <property type="match status" value="1"/>
</dbReference>
<dbReference type="OMA" id="NARICYI"/>
<dbReference type="GO" id="GO:0009368">
    <property type="term" value="C:endopeptidase Clp complex"/>
    <property type="evidence" value="ECO:0007669"/>
    <property type="project" value="TreeGrafter"/>
</dbReference>
<keyword evidence="5" id="KW-1185">Reference proteome</keyword>
<dbReference type="InterPro" id="IPR023562">
    <property type="entry name" value="ClpP/TepA"/>
</dbReference>
<keyword evidence="4" id="KW-0645">Protease</keyword>
<dbReference type="Proteomes" id="UP000001568">
    <property type="component" value="Chromosome 9"/>
</dbReference>
<dbReference type="eggNOG" id="KOG0840">
    <property type="taxonomic scope" value="Eukaryota"/>
</dbReference>
<dbReference type="GO" id="GO:0009536">
    <property type="term" value="C:plastid"/>
    <property type="evidence" value="ECO:0007669"/>
    <property type="project" value="UniProtKB-ARBA"/>
</dbReference>
<dbReference type="CDD" id="cd07017">
    <property type="entry name" value="S14_ClpP_2"/>
    <property type="match status" value="1"/>
</dbReference>
<dbReference type="GeneID" id="5003780"/>
<dbReference type="EMBL" id="CP000589">
    <property type="protein sequence ID" value="ABO98083.1"/>
    <property type="molecule type" value="Genomic_DNA"/>
</dbReference>
<name>A4S2Q5_OSTLU</name>
<dbReference type="GO" id="GO:0006515">
    <property type="term" value="P:protein quality control for misfolded or incompletely synthesized proteins"/>
    <property type="evidence" value="ECO:0007669"/>
    <property type="project" value="TreeGrafter"/>
</dbReference>
<dbReference type="OrthoDB" id="2017408at2759"/>
<evidence type="ECO:0000313" key="5">
    <source>
        <dbReference type="Proteomes" id="UP000001568"/>
    </source>
</evidence>
<dbReference type="Gene3D" id="3.90.226.10">
    <property type="entry name" value="2-enoyl-CoA Hydratase, Chain A, domain 1"/>
    <property type="match status" value="1"/>
</dbReference>
<feature type="region of interest" description="Disordered" evidence="3">
    <location>
        <begin position="353"/>
        <end position="381"/>
    </location>
</feature>
<dbReference type="PANTHER" id="PTHR10381:SF6">
    <property type="entry name" value="ATP-DEPENDENT CLP PROTEASE PROTEOLYTIC SUBUNIT-RELATED PROTEIN 3, CHLOROPLASTIC"/>
    <property type="match status" value="1"/>
</dbReference>
<accession>A4S2Q5</accession>
<dbReference type="InterPro" id="IPR029045">
    <property type="entry name" value="ClpP/crotonase-like_dom_sf"/>
</dbReference>
<gene>
    <name evidence="4" type="primary">ClpR1</name>
    <name evidence="4" type="ORF">OSTLU_25048</name>
</gene>
<dbReference type="InterPro" id="IPR001907">
    <property type="entry name" value="ClpP"/>
</dbReference>
<dbReference type="Gramene" id="ABO98083">
    <property type="protein sequence ID" value="ABO98083"/>
    <property type="gene ID" value="OSTLU_25048"/>
</dbReference>
<evidence type="ECO:0000256" key="2">
    <source>
        <dbReference type="RuleBase" id="RU003567"/>
    </source>
</evidence>
<dbReference type="KEGG" id="olu:OSTLU_25048"/>
<feature type="compositionally biased region" description="Basic and acidic residues" evidence="3">
    <location>
        <begin position="370"/>
        <end position="381"/>
    </location>
</feature>
<dbReference type="GO" id="GO:0051117">
    <property type="term" value="F:ATPase binding"/>
    <property type="evidence" value="ECO:0007669"/>
    <property type="project" value="TreeGrafter"/>
</dbReference>
<dbReference type="SUPFAM" id="SSF52096">
    <property type="entry name" value="ClpP/crotonase"/>
    <property type="match status" value="1"/>
</dbReference>
<dbReference type="GO" id="GO:0004252">
    <property type="term" value="F:serine-type endopeptidase activity"/>
    <property type="evidence" value="ECO:0007669"/>
    <property type="project" value="InterPro"/>
</dbReference>
<dbReference type="STRING" id="436017.A4S2Q5"/>
<evidence type="ECO:0000313" key="4">
    <source>
        <dbReference type="EMBL" id="ABO98083.1"/>
    </source>
</evidence>
<keyword evidence="4" id="KW-0378">Hydrolase</keyword>
<sequence>MLGARATSTTTQRVTLRGHIAKNALATRAVTPARANRGAVNVTKSMNFGHEDFFDVVGTERDLILEERFPDVKGAGRGLTKNQIEALGLAGSEARERFSVKALDLGARAAYAKEMPSDNNEPTRYRTVMSGATMTHGGMAPAGAVAPPDLPSLLLNARICYIGMSLVPAVTELVVAELLYLGYEQAEKPCYVYINSGGSLNEKGEVVGMDNEAYAILDTMRYIRPKIHTVAVGKCHGNASLILAAGDKGCRHALPHVQISTQPPKLNRTFDSTQNVQIRANECALYEDTYMGFMSEFSGKDIDVVRKDLDRTRYFTPNQAIEYGLIDKVITKGLNVMEAQDYERLLAQQQAQYESAGVPMPGQEQQQNDRSSHADKGTVRK</sequence>
<dbReference type="GO" id="GO:0004176">
    <property type="term" value="F:ATP-dependent peptidase activity"/>
    <property type="evidence" value="ECO:0007669"/>
    <property type="project" value="InterPro"/>
</dbReference>
<comment type="similarity">
    <text evidence="1 2">Belongs to the peptidase S14 family.</text>
</comment>
<evidence type="ECO:0000256" key="3">
    <source>
        <dbReference type="SAM" id="MobiDB-lite"/>
    </source>
</evidence>
<dbReference type="RefSeq" id="XP_001419790.1">
    <property type="nucleotide sequence ID" value="XM_001419753.1"/>
</dbReference>
<dbReference type="Pfam" id="PF00574">
    <property type="entry name" value="CLP_protease"/>
    <property type="match status" value="1"/>
</dbReference>
<evidence type="ECO:0000256" key="1">
    <source>
        <dbReference type="ARBA" id="ARBA00007039"/>
    </source>
</evidence>
<dbReference type="PRINTS" id="PR00127">
    <property type="entry name" value="CLPPROTEASEP"/>
</dbReference>
<dbReference type="AlphaFoldDB" id="A4S2Q5"/>
<organism evidence="4 5">
    <name type="scientific">Ostreococcus lucimarinus (strain CCE9901)</name>
    <dbReference type="NCBI Taxonomy" id="436017"/>
    <lineage>
        <taxon>Eukaryota</taxon>
        <taxon>Viridiplantae</taxon>
        <taxon>Chlorophyta</taxon>
        <taxon>Mamiellophyceae</taxon>
        <taxon>Mamiellales</taxon>
        <taxon>Bathycoccaceae</taxon>
        <taxon>Ostreococcus</taxon>
    </lineage>
</organism>
<proteinExistence type="inferred from homology"/>
<dbReference type="HOGENOM" id="CLU_726451_0_0_1"/>
<reference evidence="4 5" key="1">
    <citation type="journal article" date="2007" name="Proc. Natl. Acad. Sci. U.S.A.">
        <title>The tiny eukaryote Ostreococcus provides genomic insights into the paradox of plankton speciation.</title>
        <authorList>
            <person name="Palenik B."/>
            <person name="Grimwood J."/>
            <person name="Aerts A."/>
            <person name="Rouze P."/>
            <person name="Salamov A."/>
            <person name="Putnam N."/>
            <person name="Dupont C."/>
            <person name="Jorgensen R."/>
            <person name="Derelle E."/>
            <person name="Rombauts S."/>
            <person name="Zhou K."/>
            <person name="Otillar R."/>
            <person name="Merchant S.S."/>
            <person name="Podell S."/>
            <person name="Gaasterland T."/>
            <person name="Napoli C."/>
            <person name="Gendler K."/>
            <person name="Manuell A."/>
            <person name="Tai V."/>
            <person name="Vallon O."/>
            <person name="Piganeau G."/>
            <person name="Jancek S."/>
            <person name="Heijde M."/>
            <person name="Jabbari K."/>
            <person name="Bowler C."/>
            <person name="Lohr M."/>
            <person name="Robbens S."/>
            <person name="Werner G."/>
            <person name="Dubchak I."/>
            <person name="Pazour G.J."/>
            <person name="Ren Q."/>
            <person name="Paulsen I."/>
            <person name="Delwiche C."/>
            <person name="Schmutz J."/>
            <person name="Rokhsar D."/>
            <person name="Van de Peer Y."/>
            <person name="Moreau H."/>
            <person name="Grigoriev I.V."/>
        </authorList>
    </citation>
    <scope>NUCLEOTIDE SEQUENCE [LARGE SCALE GENOMIC DNA]</scope>
    <source>
        <strain evidence="4 5">CCE9901</strain>
    </source>
</reference>
<protein>
    <recommendedName>
        <fullName evidence="2">ATP-dependent Clp protease proteolytic subunit</fullName>
    </recommendedName>
</protein>